<reference evidence="2" key="1">
    <citation type="submission" date="2013-04" db="UniProtKB">
        <authorList>
            <consortium name="EnsemblPlants"/>
        </authorList>
    </citation>
    <scope>IDENTIFICATION</scope>
</reference>
<dbReference type="Proteomes" id="UP000006038">
    <property type="component" value="Unassembled WGS sequence"/>
</dbReference>
<sequence length="146" mass="15928">MEFQEMMSLSGILSNVAIAATMLPHLEYMSMRALWMKMLKGLEPMHLRNMKPCISLPRATSPSFAHTLRHDTRANGVGTTPSPTIRSKSSRASSSSPFCSCPEMSAVHAMASCSGIISNTCTASSSMLPRQYPAIIDVQETESRMV</sequence>
<accession>J3LDS8</accession>
<protein>
    <submittedName>
        <fullName evidence="2">Uncharacterized protein</fullName>
    </submittedName>
</protein>
<feature type="region of interest" description="Disordered" evidence="1">
    <location>
        <begin position="69"/>
        <end position="94"/>
    </location>
</feature>
<dbReference type="Gramene" id="OB02G27950.1">
    <property type="protein sequence ID" value="OB02G27950.1"/>
    <property type="gene ID" value="OB02G27950"/>
</dbReference>
<dbReference type="EnsemblPlants" id="OB02G27950.1">
    <property type="protein sequence ID" value="OB02G27950.1"/>
    <property type="gene ID" value="OB02G27950"/>
</dbReference>
<evidence type="ECO:0000313" key="3">
    <source>
        <dbReference type="Proteomes" id="UP000006038"/>
    </source>
</evidence>
<dbReference type="AlphaFoldDB" id="J3LDS8"/>
<name>J3LDS8_ORYBR</name>
<proteinExistence type="predicted"/>
<evidence type="ECO:0000256" key="1">
    <source>
        <dbReference type="SAM" id="MobiDB-lite"/>
    </source>
</evidence>
<evidence type="ECO:0000313" key="2">
    <source>
        <dbReference type="EnsemblPlants" id="OB02G27950.1"/>
    </source>
</evidence>
<organism evidence="2">
    <name type="scientific">Oryza brachyantha</name>
    <name type="common">malo sina</name>
    <dbReference type="NCBI Taxonomy" id="4533"/>
    <lineage>
        <taxon>Eukaryota</taxon>
        <taxon>Viridiplantae</taxon>
        <taxon>Streptophyta</taxon>
        <taxon>Embryophyta</taxon>
        <taxon>Tracheophyta</taxon>
        <taxon>Spermatophyta</taxon>
        <taxon>Magnoliopsida</taxon>
        <taxon>Liliopsida</taxon>
        <taxon>Poales</taxon>
        <taxon>Poaceae</taxon>
        <taxon>BOP clade</taxon>
        <taxon>Oryzoideae</taxon>
        <taxon>Oryzeae</taxon>
        <taxon>Oryzinae</taxon>
        <taxon>Oryza</taxon>
    </lineage>
</organism>
<keyword evidence="3" id="KW-1185">Reference proteome</keyword>
<dbReference type="HOGENOM" id="CLU_1984839_0_0_1"/>
<feature type="compositionally biased region" description="Low complexity" evidence="1">
    <location>
        <begin position="82"/>
        <end position="94"/>
    </location>
</feature>